<dbReference type="InterPro" id="IPR031492">
    <property type="entry name" value="DUF5101"/>
</dbReference>
<comment type="caution">
    <text evidence="1">The sequence shown here is derived from an EMBL/GenBank/DDBJ whole genome shotgun (WGS) entry which is preliminary data.</text>
</comment>
<evidence type="ECO:0000313" key="2">
    <source>
        <dbReference type="Proteomes" id="UP000192758"/>
    </source>
</evidence>
<organism evidence="1 2">
    <name type="scientific">Ecytonucleospora hepatopenaei</name>
    <dbReference type="NCBI Taxonomy" id="646526"/>
    <lineage>
        <taxon>Eukaryota</taxon>
        <taxon>Fungi</taxon>
        <taxon>Fungi incertae sedis</taxon>
        <taxon>Microsporidia</taxon>
        <taxon>Enterocytozoonidae</taxon>
        <taxon>Ecytonucleospora</taxon>
    </lineage>
</organism>
<protein>
    <submittedName>
        <fullName evidence="1">Uncharacterized protein</fullName>
    </submittedName>
</protein>
<keyword evidence="2" id="KW-1185">Reference proteome</keyword>
<gene>
    <name evidence="1" type="ORF">EHP00_368</name>
</gene>
<dbReference type="VEuPathDB" id="MicrosporidiaDB:EHP00_368"/>
<reference evidence="1 2" key="1">
    <citation type="journal article" date="2017" name="Environ. Microbiol.">
        <title>Decay of the glycolytic pathway and adaptation to intranuclear parasitism within Enterocytozoonidae microsporidia.</title>
        <authorList>
            <person name="Wiredu Boakye D."/>
            <person name="Jaroenlak P."/>
            <person name="Prachumwat A."/>
            <person name="Williams T.A."/>
            <person name="Bateman K.S."/>
            <person name="Itsathitphaisarn O."/>
            <person name="Sritunyalucksana K."/>
            <person name="Paszkiewicz K.H."/>
            <person name="Moore K.A."/>
            <person name="Stentiford G.D."/>
            <person name="Williams B.A."/>
        </authorList>
    </citation>
    <scope>NUCLEOTIDE SEQUENCE [LARGE SCALE GENOMIC DNA]</scope>
    <source>
        <strain evidence="1 2">TH1</strain>
    </source>
</reference>
<accession>A0A1W0E9C6</accession>
<dbReference type="EMBL" id="MNPJ01000001">
    <property type="protein sequence ID" value="OQS55826.1"/>
    <property type="molecule type" value="Genomic_DNA"/>
</dbReference>
<dbReference type="OrthoDB" id="2186985at2759"/>
<evidence type="ECO:0000313" key="1">
    <source>
        <dbReference type="EMBL" id="OQS55826.1"/>
    </source>
</evidence>
<dbReference type="Proteomes" id="UP000192758">
    <property type="component" value="Unassembled WGS sequence"/>
</dbReference>
<dbReference type="Pfam" id="PF17031">
    <property type="entry name" value="DUF5101"/>
    <property type="match status" value="1"/>
</dbReference>
<name>A0A1W0E9C6_9MICR</name>
<sequence length="102" mass="12143">MTNRLSDKTNSKVDVNVDEKEMGMQNKQTIISFLVREQDKTEDLNLKYDISKCIEILEGKENQEVLDMKESLYDVLSEKERLFKENCELVCELEELKRKMYQ</sequence>
<dbReference type="AlphaFoldDB" id="A0A1W0E9C6"/>
<proteinExistence type="predicted"/>